<dbReference type="InterPro" id="IPR036869">
    <property type="entry name" value="J_dom_sf"/>
</dbReference>
<gene>
    <name evidence="3" type="ORF">FYJ83_02635</name>
</gene>
<dbReference type="PROSITE" id="PS50076">
    <property type="entry name" value="DNAJ_2"/>
    <property type="match status" value="1"/>
</dbReference>
<proteinExistence type="predicted"/>
<sequence length="64" mass="7262">MGLDFDEIQDPSVLDYFGLSPGASVDDIKKKFRELAKKHHPDHGGSSEKMIEVLDTYNRLINKD</sequence>
<dbReference type="EMBL" id="VUNQ01000003">
    <property type="protein sequence ID" value="MSU00361.1"/>
    <property type="molecule type" value="Genomic_DNA"/>
</dbReference>
<evidence type="ECO:0000259" key="2">
    <source>
        <dbReference type="PROSITE" id="PS50076"/>
    </source>
</evidence>
<dbReference type="SMART" id="SM00271">
    <property type="entry name" value="DnaJ"/>
    <property type="match status" value="1"/>
</dbReference>
<keyword evidence="4" id="KW-1185">Reference proteome</keyword>
<dbReference type="Gene3D" id="1.10.287.110">
    <property type="entry name" value="DnaJ domain"/>
    <property type="match status" value="1"/>
</dbReference>
<dbReference type="SUPFAM" id="SSF46565">
    <property type="entry name" value="Chaperone J-domain"/>
    <property type="match status" value="1"/>
</dbReference>
<dbReference type="AlphaFoldDB" id="A0A6N7XE74"/>
<dbReference type="Pfam" id="PF00226">
    <property type="entry name" value="DnaJ"/>
    <property type="match status" value="1"/>
</dbReference>
<protein>
    <submittedName>
        <fullName evidence="3">J domain-containing protein</fullName>
    </submittedName>
</protein>
<dbReference type="Proteomes" id="UP000469523">
    <property type="component" value="Unassembled WGS sequence"/>
</dbReference>
<organism evidence="3 4">
    <name type="scientific">Tissierella pigra</name>
    <dbReference type="NCBI Taxonomy" id="2607614"/>
    <lineage>
        <taxon>Bacteria</taxon>
        <taxon>Bacillati</taxon>
        <taxon>Bacillota</taxon>
        <taxon>Tissierellia</taxon>
        <taxon>Tissierellales</taxon>
        <taxon>Tissierellaceae</taxon>
        <taxon>Tissierella</taxon>
    </lineage>
</organism>
<keyword evidence="1" id="KW-0235">DNA replication</keyword>
<dbReference type="CDD" id="cd06257">
    <property type="entry name" value="DnaJ"/>
    <property type="match status" value="1"/>
</dbReference>
<evidence type="ECO:0000256" key="1">
    <source>
        <dbReference type="ARBA" id="ARBA00022705"/>
    </source>
</evidence>
<dbReference type="InterPro" id="IPR001623">
    <property type="entry name" value="DnaJ_domain"/>
</dbReference>
<comment type="caution">
    <text evidence="3">The sequence shown here is derived from an EMBL/GenBank/DDBJ whole genome shotgun (WGS) entry which is preliminary data.</text>
</comment>
<feature type="domain" description="J" evidence="2">
    <location>
        <begin position="12"/>
        <end position="64"/>
    </location>
</feature>
<dbReference type="GO" id="GO:0006260">
    <property type="term" value="P:DNA replication"/>
    <property type="evidence" value="ECO:0007669"/>
    <property type="project" value="UniProtKB-KW"/>
</dbReference>
<name>A0A6N7XE74_9FIRM</name>
<evidence type="ECO:0000313" key="4">
    <source>
        <dbReference type="Proteomes" id="UP000469523"/>
    </source>
</evidence>
<reference evidence="3 4" key="1">
    <citation type="submission" date="2019-09" db="EMBL/GenBank/DDBJ databases">
        <title>In-depth cultivation of the pig gut microbiome towards novel bacterial diversity and tailored functional studies.</title>
        <authorList>
            <person name="Wylensek D."/>
            <person name="Hitch T.C.A."/>
            <person name="Clavel T."/>
        </authorList>
    </citation>
    <scope>NUCLEOTIDE SEQUENCE [LARGE SCALE GENOMIC DNA]</scope>
    <source>
        <strain evidence="3 4">WCA3-693-APC-4?</strain>
    </source>
</reference>
<evidence type="ECO:0000313" key="3">
    <source>
        <dbReference type="EMBL" id="MSU00361.1"/>
    </source>
</evidence>
<accession>A0A6N7XE74</accession>